<sequence length="186" mass="20843">VRFMTRTRPRFHANLMRFLTPFSIILFTSASGYNITLFSLPNRRGNRADFVSDSCENIAESFADFDGGVSGVWMKDTSLGTNCIILHSDLNCEGFRLIMRPGTMHHNNLKEVGFDDRAKSIGPCEIIRVEGGSTTQSEEITPFILCSTLTVLNALIFSAYLLEKKYSKDPVLPRHALVSKSTEDRV</sequence>
<feature type="transmembrane region" description="Helical" evidence="1">
    <location>
        <begin position="140"/>
        <end position="162"/>
    </location>
</feature>
<gene>
    <name evidence="2" type="ORF">PMAYCL1PPCAC_21526</name>
</gene>
<organism evidence="2 3">
    <name type="scientific">Pristionchus mayeri</name>
    <dbReference type="NCBI Taxonomy" id="1317129"/>
    <lineage>
        <taxon>Eukaryota</taxon>
        <taxon>Metazoa</taxon>
        <taxon>Ecdysozoa</taxon>
        <taxon>Nematoda</taxon>
        <taxon>Chromadorea</taxon>
        <taxon>Rhabditida</taxon>
        <taxon>Rhabditina</taxon>
        <taxon>Diplogasteromorpha</taxon>
        <taxon>Diplogasteroidea</taxon>
        <taxon>Neodiplogasteridae</taxon>
        <taxon>Pristionchus</taxon>
    </lineage>
</organism>
<dbReference type="Proteomes" id="UP001328107">
    <property type="component" value="Unassembled WGS sequence"/>
</dbReference>
<dbReference type="AlphaFoldDB" id="A0AAN5I5D3"/>
<comment type="caution">
    <text evidence="2">The sequence shown here is derived from an EMBL/GenBank/DDBJ whole genome shotgun (WGS) entry which is preliminary data.</text>
</comment>
<keyword evidence="3" id="KW-1185">Reference proteome</keyword>
<accession>A0AAN5I5D3</accession>
<evidence type="ECO:0000313" key="2">
    <source>
        <dbReference type="EMBL" id="GMR51331.1"/>
    </source>
</evidence>
<reference evidence="3" key="1">
    <citation type="submission" date="2022-10" db="EMBL/GenBank/DDBJ databases">
        <title>Genome assembly of Pristionchus species.</title>
        <authorList>
            <person name="Yoshida K."/>
            <person name="Sommer R.J."/>
        </authorList>
    </citation>
    <scope>NUCLEOTIDE SEQUENCE [LARGE SCALE GENOMIC DNA]</scope>
    <source>
        <strain evidence="3">RS5460</strain>
    </source>
</reference>
<evidence type="ECO:0000313" key="3">
    <source>
        <dbReference type="Proteomes" id="UP001328107"/>
    </source>
</evidence>
<name>A0AAN5I5D3_9BILA</name>
<evidence type="ECO:0000256" key="1">
    <source>
        <dbReference type="SAM" id="Phobius"/>
    </source>
</evidence>
<keyword evidence="1" id="KW-1133">Transmembrane helix</keyword>
<keyword evidence="1" id="KW-0472">Membrane</keyword>
<proteinExistence type="predicted"/>
<feature type="non-terminal residue" evidence="2">
    <location>
        <position position="1"/>
    </location>
</feature>
<feature type="non-terminal residue" evidence="2">
    <location>
        <position position="186"/>
    </location>
</feature>
<keyword evidence="1" id="KW-0812">Transmembrane</keyword>
<dbReference type="EMBL" id="BTRK01000005">
    <property type="protein sequence ID" value="GMR51331.1"/>
    <property type="molecule type" value="Genomic_DNA"/>
</dbReference>
<protein>
    <submittedName>
        <fullName evidence="2">Uncharacterized protein</fullName>
    </submittedName>
</protein>